<dbReference type="UniPathway" id="UPA00077">
    <property type="reaction ID" value="UER00158"/>
</dbReference>
<accession>A0A1N7JD48</accession>
<dbReference type="GO" id="GO:0046655">
    <property type="term" value="P:folic acid metabolic process"/>
    <property type="evidence" value="ECO:0007669"/>
    <property type="project" value="TreeGrafter"/>
</dbReference>
<dbReference type="EC" id="1.5.1.3" evidence="3"/>
<evidence type="ECO:0000256" key="3">
    <source>
        <dbReference type="ARBA" id="ARBA00012856"/>
    </source>
</evidence>
<evidence type="ECO:0000256" key="5">
    <source>
        <dbReference type="ARBA" id="ARBA00022857"/>
    </source>
</evidence>
<gene>
    <name evidence="8" type="ORF">SAMN05444817_1063</name>
</gene>
<evidence type="ECO:0000256" key="1">
    <source>
        <dbReference type="ARBA" id="ARBA00004903"/>
    </source>
</evidence>
<evidence type="ECO:0000256" key="4">
    <source>
        <dbReference type="ARBA" id="ARBA00022563"/>
    </source>
</evidence>
<dbReference type="GO" id="GO:0046452">
    <property type="term" value="P:dihydrofolate metabolic process"/>
    <property type="evidence" value="ECO:0007669"/>
    <property type="project" value="TreeGrafter"/>
</dbReference>
<dbReference type="PANTHER" id="PTHR48069:SF3">
    <property type="entry name" value="DIHYDROFOLATE REDUCTASE"/>
    <property type="match status" value="1"/>
</dbReference>
<feature type="domain" description="DHFR" evidence="7">
    <location>
        <begin position="1"/>
        <end position="169"/>
    </location>
</feature>
<dbReference type="GO" id="GO:0006730">
    <property type="term" value="P:one-carbon metabolic process"/>
    <property type="evidence" value="ECO:0007669"/>
    <property type="project" value="UniProtKB-KW"/>
</dbReference>
<dbReference type="PRINTS" id="PR00070">
    <property type="entry name" value="DHFR"/>
</dbReference>
<comment type="similarity">
    <text evidence="2">Belongs to the dihydrofolate reductase family.</text>
</comment>
<dbReference type="PANTHER" id="PTHR48069">
    <property type="entry name" value="DIHYDROFOLATE REDUCTASE"/>
    <property type="match status" value="1"/>
</dbReference>
<dbReference type="PROSITE" id="PS51330">
    <property type="entry name" value="DHFR_2"/>
    <property type="match status" value="1"/>
</dbReference>
<evidence type="ECO:0000313" key="9">
    <source>
        <dbReference type="Proteomes" id="UP000186292"/>
    </source>
</evidence>
<dbReference type="STRING" id="1161099.SAMN05444817_1063"/>
<dbReference type="CDD" id="cd00209">
    <property type="entry name" value="DHFR"/>
    <property type="match status" value="1"/>
</dbReference>
<keyword evidence="9" id="KW-1185">Reference proteome</keyword>
<dbReference type="Gene3D" id="3.40.430.10">
    <property type="entry name" value="Dihydrofolate Reductase, subunit A"/>
    <property type="match status" value="1"/>
</dbReference>
<dbReference type="InterPro" id="IPR012259">
    <property type="entry name" value="DHFR"/>
</dbReference>
<sequence length="172" mass="19638">MLGAIWAQSVDRIIGDGADMPWHLPEDLKHFKDTTCGSPVIMGRRTWESLPFKPLPSRTNIIISSREADTWSKGAYVYRDLPDLDTDAWIIGGAQLYEATLDEVDIIERTLIDVSLSPHLPHDAVYAPRISEDFELTSETDWFASERGRVTIEGAEDSPLRYRFQRFERKAQ</sequence>
<protein>
    <recommendedName>
        <fullName evidence="3">dihydrofolate reductase</fullName>
        <ecNumber evidence="3">1.5.1.3</ecNumber>
    </recommendedName>
</protein>
<dbReference type="AlphaFoldDB" id="A0A1N7JD48"/>
<evidence type="ECO:0000313" key="8">
    <source>
        <dbReference type="EMBL" id="SIS47225.1"/>
    </source>
</evidence>
<evidence type="ECO:0000256" key="2">
    <source>
        <dbReference type="ARBA" id="ARBA00009539"/>
    </source>
</evidence>
<dbReference type="OrthoDB" id="9804315at2"/>
<dbReference type="Pfam" id="PF00186">
    <property type="entry name" value="DHFR_1"/>
    <property type="match status" value="1"/>
</dbReference>
<keyword evidence="4" id="KW-0554">One-carbon metabolism</keyword>
<dbReference type="Proteomes" id="UP000186292">
    <property type="component" value="Unassembled WGS sequence"/>
</dbReference>
<evidence type="ECO:0000256" key="6">
    <source>
        <dbReference type="ARBA" id="ARBA00023002"/>
    </source>
</evidence>
<evidence type="ECO:0000259" key="7">
    <source>
        <dbReference type="PROSITE" id="PS51330"/>
    </source>
</evidence>
<dbReference type="GO" id="GO:0005829">
    <property type="term" value="C:cytosol"/>
    <property type="evidence" value="ECO:0007669"/>
    <property type="project" value="TreeGrafter"/>
</dbReference>
<dbReference type="RefSeq" id="WP_076599255.1">
    <property type="nucleotide sequence ID" value="NZ_CP046976.1"/>
</dbReference>
<name>A0A1N7JD48_9CORY</name>
<proteinExistence type="inferred from homology"/>
<dbReference type="SUPFAM" id="SSF53597">
    <property type="entry name" value="Dihydrofolate reductase-like"/>
    <property type="match status" value="1"/>
</dbReference>
<organism evidence="8 9">
    <name type="scientific">Corynebacterium appendicis CIP 107643</name>
    <dbReference type="NCBI Taxonomy" id="1161099"/>
    <lineage>
        <taxon>Bacteria</taxon>
        <taxon>Bacillati</taxon>
        <taxon>Actinomycetota</taxon>
        <taxon>Actinomycetes</taxon>
        <taxon>Mycobacteriales</taxon>
        <taxon>Corynebacteriaceae</taxon>
        <taxon>Corynebacterium</taxon>
    </lineage>
</organism>
<dbReference type="GO" id="GO:0046654">
    <property type="term" value="P:tetrahydrofolate biosynthetic process"/>
    <property type="evidence" value="ECO:0007669"/>
    <property type="project" value="UniProtKB-UniPathway"/>
</dbReference>
<dbReference type="InterPro" id="IPR001796">
    <property type="entry name" value="DHFR_dom"/>
</dbReference>
<dbReference type="InterPro" id="IPR024072">
    <property type="entry name" value="DHFR-like_dom_sf"/>
</dbReference>
<reference evidence="9" key="1">
    <citation type="submission" date="2017-01" db="EMBL/GenBank/DDBJ databases">
        <authorList>
            <person name="Varghese N."/>
            <person name="Submissions S."/>
        </authorList>
    </citation>
    <scope>NUCLEOTIDE SEQUENCE [LARGE SCALE GENOMIC DNA]</scope>
    <source>
        <strain evidence="9">DSM 44531</strain>
    </source>
</reference>
<dbReference type="EMBL" id="FTOF01000006">
    <property type="protein sequence ID" value="SIS47225.1"/>
    <property type="molecule type" value="Genomic_DNA"/>
</dbReference>
<keyword evidence="5" id="KW-0521">NADP</keyword>
<dbReference type="GO" id="GO:0050661">
    <property type="term" value="F:NADP binding"/>
    <property type="evidence" value="ECO:0007669"/>
    <property type="project" value="InterPro"/>
</dbReference>
<keyword evidence="6" id="KW-0560">Oxidoreductase</keyword>
<dbReference type="GO" id="GO:0004146">
    <property type="term" value="F:dihydrofolate reductase activity"/>
    <property type="evidence" value="ECO:0007669"/>
    <property type="project" value="UniProtKB-EC"/>
</dbReference>
<comment type="pathway">
    <text evidence="1">Cofactor biosynthesis; tetrahydrofolate biosynthesis; 5,6,7,8-tetrahydrofolate from 7,8-dihydrofolate: step 1/1.</text>
</comment>